<dbReference type="PANTHER" id="PTHR30346">
    <property type="entry name" value="TRANSCRIPTIONAL DUAL REGULATOR HCAR-RELATED"/>
    <property type="match status" value="1"/>
</dbReference>
<evidence type="ECO:0000313" key="6">
    <source>
        <dbReference type="EMBL" id="MDH1332610.1"/>
    </source>
</evidence>
<evidence type="ECO:0000256" key="1">
    <source>
        <dbReference type="ARBA" id="ARBA00009437"/>
    </source>
</evidence>
<dbReference type="InterPro" id="IPR036390">
    <property type="entry name" value="WH_DNA-bd_sf"/>
</dbReference>
<reference evidence="6" key="1">
    <citation type="submission" date="2022-09" db="EMBL/GenBank/DDBJ databases">
        <title>Intensive care unit water sources are persistently colonized with multi-drug resistant bacteria and are the site of extensive horizontal gene transfer of antibiotic resistance genes.</title>
        <authorList>
            <person name="Diorio-Toth L."/>
        </authorList>
    </citation>
    <scope>NUCLEOTIDE SEQUENCE</scope>
    <source>
        <strain evidence="6">GD03832</strain>
    </source>
</reference>
<dbReference type="Pfam" id="PF00126">
    <property type="entry name" value="HTH_1"/>
    <property type="match status" value="1"/>
</dbReference>
<keyword evidence="3" id="KW-0238">DNA-binding</keyword>
<protein>
    <submittedName>
        <fullName evidence="6">LysR substrate-binding domain-containing protein</fullName>
    </submittedName>
</protein>
<dbReference type="GO" id="GO:0003677">
    <property type="term" value="F:DNA binding"/>
    <property type="evidence" value="ECO:0007669"/>
    <property type="project" value="UniProtKB-KW"/>
</dbReference>
<evidence type="ECO:0000256" key="2">
    <source>
        <dbReference type="ARBA" id="ARBA00023015"/>
    </source>
</evidence>
<comment type="similarity">
    <text evidence="1">Belongs to the LysR transcriptional regulatory family.</text>
</comment>
<dbReference type="Pfam" id="PF03466">
    <property type="entry name" value="LysR_substrate"/>
    <property type="match status" value="1"/>
</dbReference>
<dbReference type="InterPro" id="IPR036388">
    <property type="entry name" value="WH-like_DNA-bd_sf"/>
</dbReference>
<gene>
    <name evidence="6" type="ORF">N5D63_00470</name>
</gene>
<dbReference type="AlphaFoldDB" id="A0AA42TRU2"/>
<dbReference type="SUPFAM" id="SSF53850">
    <property type="entry name" value="Periplasmic binding protein-like II"/>
    <property type="match status" value="1"/>
</dbReference>
<proteinExistence type="inferred from homology"/>
<dbReference type="SUPFAM" id="SSF46785">
    <property type="entry name" value="Winged helix' DNA-binding domain"/>
    <property type="match status" value="1"/>
</dbReference>
<dbReference type="GO" id="GO:0003700">
    <property type="term" value="F:DNA-binding transcription factor activity"/>
    <property type="evidence" value="ECO:0007669"/>
    <property type="project" value="InterPro"/>
</dbReference>
<dbReference type="Gene3D" id="1.10.10.10">
    <property type="entry name" value="Winged helix-like DNA-binding domain superfamily/Winged helix DNA-binding domain"/>
    <property type="match status" value="1"/>
</dbReference>
<dbReference type="RefSeq" id="WP_280006475.1">
    <property type="nucleotide sequence ID" value="NZ_JAOCEK010000001.1"/>
</dbReference>
<dbReference type="InterPro" id="IPR005119">
    <property type="entry name" value="LysR_subst-bd"/>
</dbReference>
<evidence type="ECO:0000256" key="3">
    <source>
        <dbReference type="ARBA" id="ARBA00023125"/>
    </source>
</evidence>
<dbReference type="PANTHER" id="PTHR30346:SF0">
    <property type="entry name" value="HCA OPERON TRANSCRIPTIONAL ACTIVATOR HCAR"/>
    <property type="match status" value="1"/>
</dbReference>
<dbReference type="PROSITE" id="PS50931">
    <property type="entry name" value="HTH_LYSR"/>
    <property type="match status" value="1"/>
</dbReference>
<dbReference type="Proteomes" id="UP001161065">
    <property type="component" value="Unassembled WGS sequence"/>
</dbReference>
<organism evidence="6 7">
    <name type="scientific">Comamonas thiooxydans</name>
    <dbReference type="NCBI Taxonomy" id="363952"/>
    <lineage>
        <taxon>Bacteria</taxon>
        <taxon>Pseudomonadati</taxon>
        <taxon>Pseudomonadota</taxon>
        <taxon>Betaproteobacteria</taxon>
        <taxon>Burkholderiales</taxon>
        <taxon>Comamonadaceae</taxon>
        <taxon>Comamonas</taxon>
    </lineage>
</organism>
<accession>A0AA42TRU2</accession>
<evidence type="ECO:0000259" key="5">
    <source>
        <dbReference type="PROSITE" id="PS50931"/>
    </source>
</evidence>
<dbReference type="Gene3D" id="3.40.190.10">
    <property type="entry name" value="Periplasmic binding protein-like II"/>
    <property type="match status" value="2"/>
</dbReference>
<feature type="domain" description="HTH lysR-type" evidence="5">
    <location>
        <begin position="4"/>
        <end position="62"/>
    </location>
</feature>
<dbReference type="InterPro" id="IPR000847">
    <property type="entry name" value="LysR_HTH_N"/>
</dbReference>
<name>A0AA42TRU2_9BURK</name>
<dbReference type="EMBL" id="JAOCEK010000001">
    <property type="protein sequence ID" value="MDH1332610.1"/>
    <property type="molecule type" value="Genomic_DNA"/>
</dbReference>
<comment type="caution">
    <text evidence="6">The sequence shown here is derived from an EMBL/GenBank/DDBJ whole genome shotgun (WGS) entry which is preliminary data.</text>
</comment>
<dbReference type="PRINTS" id="PR00039">
    <property type="entry name" value="HTHLYSR"/>
</dbReference>
<keyword evidence="2" id="KW-0805">Transcription regulation</keyword>
<evidence type="ECO:0000313" key="7">
    <source>
        <dbReference type="Proteomes" id="UP001161065"/>
    </source>
</evidence>
<dbReference type="GO" id="GO:0032993">
    <property type="term" value="C:protein-DNA complex"/>
    <property type="evidence" value="ECO:0007669"/>
    <property type="project" value="TreeGrafter"/>
</dbReference>
<evidence type="ECO:0000256" key="4">
    <source>
        <dbReference type="ARBA" id="ARBA00023163"/>
    </source>
</evidence>
<keyword evidence="4" id="KW-0804">Transcription</keyword>
<sequence>MIQINLRQLEYFVAAARHGSTAKAALAINVSQPSISKAIADLEAQWGEQLFVRRHARGMDLTAAGSARQREAQALIERARLLQGPRTQAMAGLLRLGYLSTLGPRWVPAIVAQMRKSHPQVEIELVDGDIESLTRRLERGELDAALQYDLGLARPRLDMAHVADLTPYALLPWGHALADKATVRLTDLALCPLVLIGLPHSREYFLSLFREAGATPQIAFETGSLEMARSLVANGLGVGLLTTRPVVDKSQDGKRLGCRRLRGPVARQSVVVAFPRDMASPLIQPLLPVARSVFARAG</sequence>